<dbReference type="Pfam" id="PF19474">
    <property type="entry name" value="DUF6011"/>
    <property type="match status" value="1"/>
</dbReference>
<evidence type="ECO:0000313" key="1">
    <source>
        <dbReference type="EMBL" id="MBP2417385.1"/>
    </source>
</evidence>
<dbReference type="EMBL" id="JAGIOB010000001">
    <property type="protein sequence ID" value="MBP2417385.1"/>
    <property type="molecule type" value="Genomic_DNA"/>
</dbReference>
<gene>
    <name evidence="1" type="ORF">JOF54_002307</name>
</gene>
<dbReference type="InterPro" id="IPR046053">
    <property type="entry name" value="DUF6011"/>
</dbReference>
<sequence>MTLPDGRRSARPNNLSISAVQAEGLRLVKESPGSWSLTTLSRHLGRRYRVNPRLVLDVLRSVPEFSRPSPQRPSVPVLRTRAATPAAEATWAKVTADLRVWLAEVSTDDVTIRAALTPTRSVWLRYDFIRTGPKGEIWLTAALRSEPPTFAGDSVSESWTLSPGDVLPLVHTSDRESPGSVLVWRYDEPRSAADQLQALLEAGVGLPVREVHLQRQECTPGELETRLGEQAAIRRLGSRNSSRGVAVTTCDRCHLPLSDPTSVRLGIGPECLKYYSVDVLAAARSRSTSIRRRSAVKSKRWLNVVRQWVEALGPN</sequence>
<organism evidence="1 2">
    <name type="scientific">Microlunatus capsulatus</name>
    <dbReference type="NCBI Taxonomy" id="99117"/>
    <lineage>
        <taxon>Bacteria</taxon>
        <taxon>Bacillati</taxon>
        <taxon>Actinomycetota</taxon>
        <taxon>Actinomycetes</taxon>
        <taxon>Propionibacteriales</taxon>
        <taxon>Propionibacteriaceae</taxon>
        <taxon>Microlunatus</taxon>
    </lineage>
</organism>
<comment type="caution">
    <text evidence="1">The sequence shown here is derived from an EMBL/GenBank/DDBJ whole genome shotgun (WGS) entry which is preliminary data.</text>
</comment>
<protein>
    <submittedName>
        <fullName evidence="1">Uncharacterized protein</fullName>
    </submittedName>
</protein>
<accession>A0ABS4Z8L4</accession>
<evidence type="ECO:0000313" key="2">
    <source>
        <dbReference type="Proteomes" id="UP000758168"/>
    </source>
</evidence>
<keyword evidence="2" id="KW-1185">Reference proteome</keyword>
<proteinExistence type="predicted"/>
<reference evidence="1 2" key="1">
    <citation type="submission" date="2021-03" db="EMBL/GenBank/DDBJ databases">
        <title>Sequencing the genomes of 1000 actinobacteria strains.</title>
        <authorList>
            <person name="Klenk H.-P."/>
        </authorList>
    </citation>
    <scope>NUCLEOTIDE SEQUENCE [LARGE SCALE GENOMIC DNA]</scope>
    <source>
        <strain evidence="1 2">DSM 12936</strain>
    </source>
</reference>
<dbReference type="Proteomes" id="UP000758168">
    <property type="component" value="Unassembled WGS sequence"/>
</dbReference>
<dbReference type="RefSeq" id="WP_372443488.1">
    <property type="nucleotide sequence ID" value="NZ_BAAAMH010000005.1"/>
</dbReference>
<name>A0ABS4Z8L4_9ACTN</name>